<feature type="transmembrane region" description="Helical" evidence="1">
    <location>
        <begin position="139"/>
        <end position="159"/>
    </location>
</feature>
<feature type="transmembrane region" description="Helical" evidence="1">
    <location>
        <begin position="349"/>
        <end position="374"/>
    </location>
</feature>
<feature type="transmembrane region" description="Helical" evidence="1">
    <location>
        <begin position="263"/>
        <end position="281"/>
    </location>
</feature>
<feature type="transmembrane region" description="Helical" evidence="1">
    <location>
        <begin position="40"/>
        <end position="59"/>
    </location>
</feature>
<name>A0A381RV62_9ZZZZ</name>
<dbReference type="AlphaFoldDB" id="A0A381RV62"/>
<dbReference type="PANTHER" id="PTHR43596:SF1">
    <property type="entry name" value="ADP,ATP CARRIER PROTEIN"/>
    <property type="match status" value="1"/>
</dbReference>
<dbReference type="Gene3D" id="1.20.1250.20">
    <property type="entry name" value="MFS general substrate transporter like domains"/>
    <property type="match status" value="1"/>
</dbReference>
<feature type="transmembrane region" description="Helical" evidence="1">
    <location>
        <begin position="12"/>
        <end position="33"/>
    </location>
</feature>
<feature type="transmembrane region" description="Helical" evidence="1">
    <location>
        <begin position="241"/>
        <end position="258"/>
    </location>
</feature>
<organism evidence="2">
    <name type="scientific">marine metagenome</name>
    <dbReference type="NCBI Taxonomy" id="408172"/>
    <lineage>
        <taxon>unclassified sequences</taxon>
        <taxon>metagenomes</taxon>
        <taxon>ecological metagenomes</taxon>
    </lineage>
</organism>
<sequence length="385" mass="42808">MAVQAGLENLPSLLGIVLIIMLLANPLYSWVVSKVNKDRIILYTYLFFILNLFVFLFVWTELDAVGKILIAKIFYIWCNVFSFFVVSIFWVKIINYFHRDEAKKYFGVISAGGSLGAFSGATIARYFSTEVCGNVGLDSGPFSLVIISILFLSIAILFSNSLKARGMNRSNEIDDEVILGGGGLDAITSLFKVSSVRYMAAYIVLWTALMTIGWMIALDIVQNWSSDPCQRTAFFARIEQIVTPLTLLCQFFITAYILRKIGIAAVLIAYGVILAVGLVGYATYPEYTTVLVVVIILRVFEYGFNKPTRETVFTALRKQDRYKSTVFLDTFVARSGEAFGSWFTIKGMLIIGLSSMSAAWVALPLAALLSWVGYQTARSTKVKGL</sequence>
<feature type="transmembrane region" description="Helical" evidence="1">
    <location>
        <begin position="105"/>
        <end position="127"/>
    </location>
</feature>
<dbReference type="PANTHER" id="PTHR43596">
    <property type="entry name" value="ADP,ATP CARRIER PROTEIN"/>
    <property type="match status" value="1"/>
</dbReference>
<evidence type="ECO:0008006" key="3">
    <source>
        <dbReference type="Google" id="ProtNLM"/>
    </source>
</evidence>
<keyword evidence="1" id="KW-0812">Transmembrane</keyword>
<accession>A0A381RV62</accession>
<keyword evidence="1" id="KW-1133">Transmembrane helix</keyword>
<feature type="transmembrane region" description="Helical" evidence="1">
    <location>
        <begin position="74"/>
        <end position="93"/>
    </location>
</feature>
<reference evidence="2" key="1">
    <citation type="submission" date="2018-05" db="EMBL/GenBank/DDBJ databases">
        <authorList>
            <person name="Lanie J.A."/>
            <person name="Ng W.-L."/>
            <person name="Kazmierczak K.M."/>
            <person name="Andrzejewski T.M."/>
            <person name="Davidsen T.M."/>
            <person name="Wayne K.J."/>
            <person name="Tettelin H."/>
            <person name="Glass J.I."/>
            <person name="Rusch D."/>
            <person name="Podicherti R."/>
            <person name="Tsui H.-C.T."/>
            <person name="Winkler M.E."/>
        </authorList>
    </citation>
    <scope>NUCLEOTIDE SEQUENCE</scope>
</reference>
<feature type="transmembrane region" description="Helical" evidence="1">
    <location>
        <begin position="199"/>
        <end position="221"/>
    </location>
</feature>
<dbReference type="EMBL" id="UINC01002274">
    <property type="protein sequence ID" value="SUZ94868.1"/>
    <property type="molecule type" value="Genomic_DNA"/>
</dbReference>
<evidence type="ECO:0000256" key="1">
    <source>
        <dbReference type="SAM" id="Phobius"/>
    </source>
</evidence>
<keyword evidence="1" id="KW-0472">Membrane</keyword>
<dbReference type="InterPro" id="IPR036259">
    <property type="entry name" value="MFS_trans_sf"/>
</dbReference>
<evidence type="ECO:0000313" key="2">
    <source>
        <dbReference type="EMBL" id="SUZ94868.1"/>
    </source>
</evidence>
<proteinExistence type="predicted"/>
<protein>
    <recommendedName>
        <fullName evidence="3">ADP,ATP carrier protein</fullName>
    </recommendedName>
</protein>
<gene>
    <name evidence="2" type="ORF">METZ01_LOCUS47722</name>
</gene>
<dbReference type="SUPFAM" id="SSF103473">
    <property type="entry name" value="MFS general substrate transporter"/>
    <property type="match status" value="1"/>
</dbReference>